<dbReference type="InterPro" id="IPR001138">
    <property type="entry name" value="Zn2Cys6_DnaBD"/>
</dbReference>
<name>A0A6A6U6S3_9PEZI</name>
<evidence type="ECO:0000313" key="9">
    <source>
        <dbReference type="EMBL" id="KAF2667955.1"/>
    </source>
</evidence>
<dbReference type="SMART" id="SM00066">
    <property type="entry name" value="GAL4"/>
    <property type="match status" value="1"/>
</dbReference>
<keyword evidence="7" id="KW-0539">Nucleus</keyword>
<dbReference type="GO" id="GO:0003677">
    <property type="term" value="F:DNA binding"/>
    <property type="evidence" value="ECO:0007669"/>
    <property type="project" value="UniProtKB-KW"/>
</dbReference>
<sequence length="731" mass="82462">MQLTRPQRNQKRASTACINCRSSRIRCSKGPTDVSCHQCRSNRLDCIYDDRDGRKKSSRGSSKAAAADLKIRIEELERMLQHKSSDTPQTQNGVPVPAQASLIHAESQDIYVPDQSPLTREVIMHSTEVSNQGKMLQPRAPSTLPNTPVVDLTPRPVKFDLSTGRLRFFGSTTNMLVFNNGAPSSTATNDTQWPISALICDFAPATHDYLLELYWGCYNSVLHMVHQWAFIDDMQQGKTFCYSNFLHMCVLAEGYRYADKTRPDIQRLASNEPHMSSILHAKAKKMAELELEKTRGITSIQGLLLLADLEAGVGRDDTGWMFTGMANRLLFEIGLHVDSTDVPMTERERQIRHMLLWAAILKDKYWALYLGRPTSLKATDIAPACLFKDFGMLISTRAMPVAARTTKLEKMPETLVYEQLLRLMDLIDPLCSADNLRQVSPLSERYFEILGLDRKLNEWRDNLPSNLKFTEANTVDAPASFYLLHTQFYTSMILLHRELAHPKNSHTFGPRRINPQQLHHFATSSRKVCVESAVQAASIFDQYRAKFDIKQAFVSAMQHLGTAATALIVEIEAMANPADQKTLLHHLGTLSECMDAISETYEPASVMFSVVDHFIRSLGGESPRDKTAEPRTWKKVPYTPAWGNLLNLQMPAEQPSQSDKTPTSEDVRYYGTASAYPAMPSSWFQENWEDSASHNLPGLRDGQAMGMMGQFSDDYLEFFAPSRDEECREPV</sequence>
<dbReference type="PROSITE" id="PS00463">
    <property type="entry name" value="ZN2_CY6_FUNGAL_1"/>
    <property type="match status" value="1"/>
</dbReference>
<dbReference type="OrthoDB" id="4161332at2759"/>
<dbReference type="Pfam" id="PF04082">
    <property type="entry name" value="Fungal_trans"/>
    <property type="match status" value="1"/>
</dbReference>
<dbReference type="CDD" id="cd00067">
    <property type="entry name" value="GAL4"/>
    <property type="match status" value="1"/>
</dbReference>
<gene>
    <name evidence="9" type="ORF">BT63DRAFT_472604</name>
</gene>
<keyword evidence="10" id="KW-1185">Reference proteome</keyword>
<dbReference type="AlphaFoldDB" id="A0A6A6U6S3"/>
<evidence type="ECO:0000256" key="6">
    <source>
        <dbReference type="ARBA" id="ARBA00023163"/>
    </source>
</evidence>
<dbReference type="InterPro" id="IPR036864">
    <property type="entry name" value="Zn2-C6_fun-type_DNA-bd_sf"/>
</dbReference>
<dbReference type="PANTHER" id="PTHR31313:SF81">
    <property type="entry name" value="TY1 ENHANCER ACTIVATOR"/>
    <property type="match status" value="1"/>
</dbReference>
<evidence type="ECO:0000256" key="2">
    <source>
        <dbReference type="ARBA" id="ARBA00022723"/>
    </source>
</evidence>
<dbReference type="Gene3D" id="4.10.240.10">
    <property type="entry name" value="Zn(2)-C6 fungal-type DNA-binding domain"/>
    <property type="match status" value="1"/>
</dbReference>
<evidence type="ECO:0000256" key="3">
    <source>
        <dbReference type="ARBA" id="ARBA00022833"/>
    </source>
</evidence>
<dbReference type="SUPFAM" id="SSF57701">
    <property type="entry name" value="Zn2/Cys6 DNA-binding domain"/>
    <property type="match status" value="1"/>
</dbReference>
<dbReference type="GO" id="GO:0005634">
    <property type="term" value="C:nucleus"/>
    <property type="evidence" value="ECO:0007669"/>
    <property type="project" value="UniProtKB-SubCell"/>
</dbReference>
<keyword evidence="5" id="KW-0238">DNA-binding</keyword>
<evidence type="ECO:0000256" key="5">
    <source>
        <dbReference type="ARBA" id="ARBA00023125"/>
    </source>
</evidence>
<reference evidence="9" key="1">
    <citation type="journal article" date="2020" name="Stud. Mycol.">
        <title>101 Dothideomycetes genomes: a test case for predicting lifestyles and emergence of pathogens.</title>
        <authorList>
            <person name="Haridas S."/>
            <person name="Albert R."/>
            <person name="Binder M."/>
            <person name="Bloem J."/>
            <person name="Labutti K."/>
            <person name="Salamov A."/>
            <person name="Andreopoulos B."/>
            <person name="Baker S."/>
            <person name="Barry K."/>
            <person name="Bills G."/>
            <person name="Bluhm B."/>
            <person name="Cannon C."/>
            <person name="Castanera R."/>
            <person name="Culley D."/>
            <person name="Daum C."/>
            <person name="Ezra D."/>
            <person name="Gonzalez J."/>
            <person name="Henrissat B."/>
            <person name="Kuo A."/>
            <person name="Liang C."/>
            <person name="Lipzen A."/>
            <person name="Lutzoni F."/>
            <person name="Magnuson J."/>
            <person name="Mondo S."/>
            <person name="Nolan M."/>
            <person name="Ohm R."/>
            <person name="Pangilinan J."/>
            <person name="Park H.-J."/>
            <person name="Ramirez L."/>
            <person name="Alfaro M."/>
            <person name="Sun H."/>
            <person name="Tritt A."/>
            <person name="Yoshinaga Y."/>
            <person name="Zwiers L.-H."/>
            <person name="Turgeon B."/>
            <person name="Goodwin S."/>
            <person name="Spatafora J."/>
            <person name="Crous P."/>
            <person name="Grigoriev I."/>
        </authorList>
    </citation>
    <scope>NUCLEOTIDE SEQUENCE</scope>
    <source>
        <strain evidence="9">CBS 115976</strain>
    </source>
</reference>
<keyword evidence="3" id="KW-0862">Zinc</keyword>
<feature type="domain" description="Zn(2)-C6 fungal-type" evidence="8">
    <location>
        <begin position="16"/>
        <end position="48"/>
    </location>
</feature>
<comment type="subcellular location">
    <subcellularLocation>
        <location evidence="1">Nucleus</location>
    </subcellularLocation>
</comment>
<dbReference type="PANTHER" id="PTHR31313">
    <property type="entry name" value="TY1 ENHANCER ACTIVATOR"/>
    <property type="match status" value="1"/>
</dbReference>
<dbReference type="Proteomes" id="UP000799302">
    <property type="component" value="Unassembled WGS sequence"/>
</dbReference>
<dbReference type="PROSITE" id="PS50048">
    <property type="entry name" value="ZN2_CY6_FUNGAL_2"/>
    <property type="match status" value="1"/>
</dbReference>
<accession>A0A6A6U6S3</accession>
<dbReference type="EMBL" id="MU004237">
    <property type="protein sequence ID" value="KAF2667955.1"/>
    <property type="molecule type" value="Genomic_DNA"/>
</dbReference>
<keyword evidence="2" id="KW-0479">Metal-binding</keyword>
<dbReference type="CDD" id="cd12148">
    <property type="entry name" value="fungal_TF_MHR"/>
    <property type="match status" value="1"/>
</dbReference>
<dbReference type="Pfam" id="PF00172">
    <property type="entry name" value="Zn_clus"/>
    <property type="match status" value="1"/>
</dbReference>
<dbReference type="GO" id="GO:0006351">
    <property type="term" value="P:DNA-templated transcription"/>
    <property type="evidence" value="ECO:0007669"/>
    <property type="project" value="InterPro"/>
</dbReference>
<protein>
    <recommendedName>
        <fullName evidence="8">Zn(2)-C6 fungal-type domain-containing protein</fullName>
    </recommendedName>
</protein>
<dbReference type="InterPro" id="IPR051615">
    <property type="entry name" value="Transcr_Regulatory_Elem"/>
</dbReference>
<dbReference type="GO" id="GO:0000981">
    <property type="term" value="F:DNA-binding transcription factor activity, RNA polymerase II-specific"/>
    <property type="evidence" value="ECO:0007669"/>
    <property type="project" value="InterPro"/>
</dbReference>
<evidence type="ECO:0000259" key="8">
    <source>
        <dbReference type="PROSITE" id="PS50048"/>
    </source>
</evidence>
<evidence type="ECO:0000313" key="10">
    <source>
        <dbReference type="Proteomes" id="UP000799302"/>
    </source>
</evidence>
<evidence type="ECO:0000256" key="4">
    <source>
        <dbReference type="ARBA" id="ARBA00023015"/>
    </source>
</evidence>
<dbReference type="GO" id="GO:0008270">
    <property type="term" value="F:zinc ion binding"/>
    <property type="evidence" value="ECO:0007669"/>
    <property type="project" value="InterPro"/>
</dbReference>
<organism evidence="9 10">
    <name type="scientific">Microthyrium microscopicum</name>
    <dbReference type="NCBI Taxonomy" id="703497"/>
    <lineage>
        <taxon>Eukaryota</taxon>
        <taxon>Fungi</taxon>
        <taxon>Dikarya</taxon>
        <taxon>Ascomycota</taxon>
        <taxon>Pezizomycotina</taxon>
        <taxon>Dothideomycetes</taxon>
        <taxon>Dothideomycetes incertae sedis</taxon>
        <taxon>Microthyriales</taxon>
        <taxon>Microthyriaceae</taxon>
        <taxon>Microthyrium</taxon>
    </lineage>
</organism>
<keyword evidence="6" id="KW-0804">Transcription</keyword>
<keyword evidence="4" id="KW-0805">Transcription regulation</keyword>
<evidence type="ECO:0000256" key="7">
    <source>
        <dbReference type="ARBA" id="ARBA00023242"/>
    </source>
</evidence>
<dbReference type="InterPro" id="IPR007219">
    <property type="entry name" value="XnlR_reg_dom"/>
</dbReference>
<evidence type="ECO:0000256" key="1">
    <source>
        <dbReference type="ARBA" id="ARBA00004123"/>
    </source>
</evidence>
<proteinExistence type="predicted"/>
<dbReference type="SMART" id="SM00906">
    <property type="entry name" value="Fungal_trans"/>
    <property type="match status" value="1"/>
</dbReference>